<evidence type="ECO:0008006" key="5">
    <source>
        <dbReference type="Google" id="ProtNLM"/>
    </source>
</evidence>
<accession>A0AAV2PPK8</accession>
<keyword evidence="4" id="KW-1185">Reference proteome</keyword>
<dbReference type="Proteomes" id="UP001497623">
    <property type="component" value="Unassembled WGS sequence"/>
</dbReference>
<feature type="compositionally biased region" description="Polar residues" evidence="2">
    <location>
        <begin position="797"/>
        <end position="810"/>
    </location>
</feature>
<proteinExistence type="predicted"/>
<feature type="compositionally biased region" description="Polar residues" evidence="2">
    <location>
        <begin position="1460"/>
        <end position="1472"/>
    </location>
</feature>
<evidence type="ECO:0000313" key="4">
    <source>
        <dbReference type="Proteomes" id="UP001497623"/>
    </source>
</evidence>
<feature type="region of interest" description="Disordered" evidence="2">
    <location>
        <begin position="1313"/>
        <end position="1400"/>
    </location>
</feature>
<dbReference type="EMBL" id="CAXKWB010000989">
    <property type="protein sequence ID" value="CAL4063012.1"/>
    <property type="molecule type" value="Genomic_DNA"/>
</dbReference>
<feature type="compositionally biased region" description="Polar residues" evidence="2">
    <location>
        <begin position="1190"/>
        <end position="1199"/>
    </location>
</feature>
<feature type="compositionally biased region" description="Polar residues" evidence="2">
    <location>
        <begin position="621"/>
        <end position="631"/>
    </location>
</feature>
<gene>
    <name evidence="3" type="ORF">MNOR_LOCUS3027</name>
</gene>
<organism evidence="3 4">
    <name type="scientific">Meganyctiphanes norvegica</name>
    <name type="common">Northern krill</name>
    <name type="synonym">Thysanopoda norvegica</name>
    <dbReference type="NCBI Taxonomy" id="48144"/>
    <lineage>
        <taxon>Eukaryota</taxon>
        <taxon>Metazoa</taxon>
        <taxon>Ecdysozoa</taxon>
        <taxon>Arthropoda</taxon>
        <taxon>Crustacea</taxon>
        <taxon>Multicrustacea</taxon>
        <taxon>Malacostraca</taxon>
        <taxon>Eumalacostraca</taxon>
        <taxon>Eucarida</taxon>
        <taxon>Euphausiacea</taxon>
        <taxon>Euphausiidae</taxon>
        <taxon>Meganyctiphanes</taxon>
    </lineage>
</organism>
<feature type="compositionally biased region" description="Basic residues" evidence="2">
    <location>
        <begin position="1331"/>
        <end position="1345"/>
    </location>
</feature>
<feature type="compositionally biased region" description="Basic and acidic residues" evidence="2">
    <location>
        <begin position="134"/>
        <end position="157"/>
    </location>
</feature>
<protein>
    <recommendedName>
        <fullName evidence="5">PH domain-containing protein</fullName>
    </recommendedName>
</protein>
<comment type="caution">
    <text evidence="3">The sequence shown here is derived from an EMBL/GenBank/DDBJ whole genome shotgun (WGS) entry which is preliminary data.</text>
</comment>
<feature type="compositionally biased region" description="Polar residues" evidence="2">
    <location>
        <begin position="564"/>
        <end position="574"/>
    </location>
</feature>
<feature type="region of interest" description="Disordered" evidence="2">
    <location>
        <begin position="253"/>
        <end position="339"/>
    </location>
</feature>
<feature type="compositionally biased region" description="Low complexity" evidence="2">
    <location>
        <begin position="1473"/>
        <end position="1502"/>
    </location>
</feature>
<feature type="region of interest" description="Disordered" evidence="2">
    <location>
        <begin position="1247"/>
        <end position="1298"/>
    </location>
</feature>
<evidence type="ECO:0000256" key="2">
    <source>
        <dbReference type="SAM" id="MobiDB-lite"/>
    </source>
</evidence>
<feature type="compositionally biased region" description="Basic and acidic residues" evidence="2">
    <location>
        <begin position="633"/>
        <end position="666"/>
    </location>
</feature>
<feature type="compositionally biased region" description="Low complexity" evidence="2">
    <location>
        <begin position="683"/>
        <end position="706"/>
    </location>
</feature>
<feature type="region of interest" description="Disordered" evidence="2">
    <location>
        <begin position="1181"/>
        <end position="1222"/>
    </location>
</feature>
<feature type="compositionally biased region" description="Polar residues" evidence="2">
    <location>
        <begin position="732"/>
        <end position="744"/>
    </location>
</feature>
<feature type="compositionally biased region" description="Polar residues" evidence="2">
    <location>
        <begin position="1372"/>
        <end position="1387"/>
    </location>
</feature>
<feature type="compositionally biased region" description="Low complexity" evidence="2">
    <location>
        <begin position="1157"/>
        <end position="1168"/>
    </location>
</feature>
<feature type="region of interest" description="Disordered" evidence="2">
    <location>
        <begin position="1455"/>
        <end position="1502"/>
    </location>
</feature>
<name>A0AAV2PPK8_MEGNR</name>
<feature type="region of interest" description="Disordered" evidence="2">
    <location>
        <begin position="925"/>
        <end position="953"/>
    </location>
</feature>
<feature type="compositionally biased region" description="Basic and acidic residues" evidence="2">
    <location>
        <begin position="716"/>
        <end position="731"/>
    </location>
</feature>
<reference evidence="3 4" key="1">
    <citation type="submission" date="2024-05" db="EMBL/GenBank/DDBJ databases">
        <authorList>
            <person name="Wallberg A."/>
        </authorList>
    </citation>
    <scope>NUCLEOTIDE SEQUENCE [LARGE SCALE GENOMIC DNA]</scope>
</reference>
<keyword evidence="1" id="KW-0175">Coiled coil</keyword>
<feature type="region of interest" description="Disordered" evidence="2">
    <location>
        <begin position="564"/>
        <end position="815"/>
    </location>
</feature>
<evidence type="ECO:0000256" key="1">
    <source>
        <dbReference type="SAM" id="Coils"/>
    </source>
</evidence>
<feature type="coiled-coil region" evidence="1">
    <location>
        <begin position="1591"/>
        <end position="1618"/>
    </location>
</feature>
<feature type="region of interest" description="Disordered" evidence="2">
    <location>
        <begin position="1139"/>
        <end position="1168"/>
    </location>
</feature>
<sequence>MRVKKLKTSEKYTSVAGRSKISVEVEMRKRLGVWARRVLVLDGATLYAYKAKGDGGSVGGWEVGGADVHVGKGSDITREDGKHILVVAKQPAFKLTFAFSTIYEQSRLIQALSSSGAVVTGLDAILLLKNLTQKQKEEQEEERRRKFQEEADAHEWHQMTIEGQNDDIGRRRARSDAMLDPERSLTDIRWSFSEGNGAPDDLLLGQSTASDREQRRPSLVLNPLYDSDLDLSSRLIAGSKSVVPEDTFRRTASLPPAKRVTPGKRKTIDPVNPLPKPPRTASVIEDPTGEVLNTTTTVDGDSGDLENGSKRGNLSPVFPTKGVNNNRLSTGEVIGDGKMKDTPDVTFHRSGTSFDEVEEEFILPSDSEIDFTNEAQKIIDEIDADVQNGDTKEEKENHTYVNVAGLNRNTTGTDNSENNFDDLLKAMGAGSNESTYTSDSQNSNISEKSQDRSNIMGNKNSMNEIVNNINSQTAKDLEKIINSATENKAVNIVNNINSKIVKELNNATNTKSDKSEPQQDDIAQEAVEIKPESSLDELLAAMNNGNNPYLNGNNSDVEGQFDQLVNNMNGTNGKYQDETKESVTTLKGSLEGGHGSPTKSPDDNKINKISGDGTDKKRQQTNKNVLESKTSINKKELNNSDKTKREKQTPGSVKDKENKLEKETNKKQTQNKHKNETSKSSKKVSPTNSKSSSPTKSISSPTKSTTGQTESPIGRNKKETFKKYISEKSEENNFMTHQDSFETNHNTKKNKANEALNNKNKNEKTTDTTDSVYVTGKNNKKSNSNESYESKSETLSDKNTQSDIDQNKTQRLARKKSVELNSPLIISGQVELSGSAAGRLNPMYLEVRDGHVLSFPPKSATNTTCMSLQGMSVMPLLGMPNSLTIRKATRCMMVVKLESREEMLRWVRVLSDEVVRVTPKDEINGLTLYPSKSDQSKDDGDQSGEDDPDGRLKDLKNLITGKKKEVGQTDFEMNTIKKTNKHVTFRDEVQVIDESTPNVTNAGPNVKSLINQIKENHFGSGAIDHQPLKRLSGYGKQSPVRDEGSGSIPKTQTQKTNIAAGDTPNTVVIQETQANVDSTSNKDTIRNQILEEKQRIAMKEELRKKPVVKPTIKRHSIDTVGDNSYTKEVNNLNNHPVLRRLSGQGRWPPPKVERESWPGASSSPGLPSAEWEVTNILLGEGKVAPPPQEHPTSPRSPTNIGKYWEGNNTAAGGSVPLAQRGRGGSVVNRSWVQQPKKVEIIEHSGNNNNNVSRVVSPSETTSPRNLTRPVQCIMDNGPSSLSSGDTSDDTSDESLPGITWSVAAVREKFEMMNKVSGERSPRQLVTESPINRRKSTKNSLKKKKSHDGVARRGSIKRAGSRRGATAAGEVTLTPSQVQQQGSDSTDGGDTHQLRHQHNNMDLPQALAVKLIPVKERMKNFEVTNRRPLNSKFLTRTPLKRSTDIYKELVEIDKQPRDSVAGSTASSTPSHNRSGSPDSGIGVSSSNSSNISSSSSSSTISSLSPEPQKEVVICWRGPYIAQEAEQEVLNNINNAFLAKRRLLSKELQQARIRERLSMAEEKLWELQQSMSDVDEGIKNQRNPSWSSLERSLQVTEEEVESWQRRLVETQQEAESARQKLTIALHAGMAQLQKDRGN</sequence>
<feature type="region of interest" description="Disordered" evidence="2">
    <location>
        <begin position="133"/>
        <end position="170"/>
    </location>
</feature>
<evidence type="ECO:0000313" key="3">
    <source>
        <dbReference type="EMBL" id="CAL4063012.1"/>
    </source>
</evidence>
<feature type="compositionally biased region" description="Polar residues" evidence="2">
    <location>
        <begin position="1251"/>
        <end position="1265"/>
    </location>
</feature>
<feature type="region of interest" description="Disordered" evidence="2">
    <location>
        <begin position="431"/>
        <end position="458"/>
    </location>
</feature>